<dbReference type="PANTHER" id="PTHR47764">
    <property type="entry name" value="UBIQUITIN-LIKE-SPECIFIC PROTEASE 2B-RELATED"/>
    <property type="match status" value="1"/>
</dbReference>
<feature type="compositionally biased region" description="Basic residues" evidence="1">
    <location>
        <begin position="1454"/>
        <end position="1463"/>
    </location>
</feature>
<feature type="compositionally biased region" description="Basic and acidic residues" evidence="1">
    <location>
        <begin position="881"/>
        <end position="899"/>
    </location>
</feature>
<feature type="compositionally biased region" description="Basic and acidic residues" evidence="1">
    <location>
        <begin position="806"/>
        <end position="827"/>
    </location>
</feature>
<feature type="compositionally biased region" description="Basic and acidic residues" evidence="1">
    <location>
        <begin position="1027"/>
        <end position="1097"/>
    </location>
</feature>
<feature type="compositionally biased region" description="Low complexity" evidence="1">
    <location>
        <begin position="603"/>
        <end position="626"/>
    </location>
</feature>
<comment type="caution">
    <text evidence="4">The sequence shown here is derived from an EMBL/GenBank/DDBJ whole genome shotgun (WGS) entry which is preliminary data.</text>
</comment>
<dbReference type="Proteomes" id="UP000639606">
    <property type="component" value="Unassembled WGS sequence"/>
</dbReference>
<feature type="compositionally biased region" description="Low complexity" evidence="1">
    <location>
        <begin position="1464"/>
        <end position="1495"/>
    </location>
</feature>
<dbReference type="Pfam" id="PF13699">
    <property type="entry name" value="eCIS_core"/>
    <property type="match status" value="1"/>
</dbReference>
<feature type="region of interest" description="Disordered" evidence="1">
    <location>
        <begin position="1452"/>
        <end position="1542"/>
    </location>
</feature>
<feature type="region of interest" description="Disordered" evidence="1">
    <location>
        <begin position="244"/>
        <end position="1097"/>
    </location>
</feature>
<accession>A0A918AKH5</accession>
<feature type="compositionally biased region" description="Low complexity" evidence="1">
    <location>
        <begin position="713"/>
        <end position="723"/>
    </location>
</feature>
<dbReference type="PANTHER" id="PTHR47764:SF2">
    <property type="entry name" value="UBIQUITIN-LIKE PROTEASE FAMILY PROFILE DOMAIN-CONTAINING PROTEIN"/>
    <property type="match status" value="1"/>
</dbReference>
<feature type="compositionally biased region" description="Basic and acidic residues" evidence="1">
    <location>
        <begin position="465"/>
        <end position="486"/>
    </location>
</feature>
<feature type="compositionally biased region" description="Gly residues" evidence="1">
    <location>
        <begin position="648"/>
        <end position="658"/>
    </location>
</feature>
<evidence type="ECO:0000259" key="3">
    <source>
        <dbReference type="Pfam" id="PF13699"/>
    </source>
</evidence>
<feature type="compositionally biased region" description="Low complexity" evidence="1">
    <location>
        <begin position="1520"/>
        <end position="1530"/>
    </location>
</feature>
<reference evidence="4" key="1">
    <citation type="journal article" date="2014" name="Int. J. Syst. Evol. Microbiol.">
        <title>Complete genome sequence of Corynebacterium casei LMG S-19264T (=DSM 44701T), isolated from a smear-ripened cheese.</title>
        <authorList>
            <consortium name="US DOE Joint Genome Institute (JGI-PGF)"/>
            <person name="Walter F."/>
            <person name="Albersmeier A."/>
            <person name="Kalinowski J."/>
            <person name="Ruckert C."/>
        </authorList>
    </citation>
    <scope>NUCLEOTIDE SEQUENCE</scope>
    <source>
        <strain evidence="4">JCM 3313</strain>
    </source>
</reference>
<dbReference type="EMBL" id="BMRG01000004">
    <property type="protein sequence ID" value="GGP52336.1"/>
    <property type="molecule type" value="Genomic_DNA"/>
</dbReference>
<gene>
    <name evidence="4" type="ORF">GCM10010185_25530</name>
</gene>
<feature type="compositionally biased region" description="Low complexity" evidence="1">
    <location>
        <begin position="392"/>
        <end position="403"/>
    </location>
</feature>
<keyword evidence="2" id="KW-0472">Membrane</keyword>
<feature type="compositionally biased region" description="Low complexity" evidence="1">
    <location>
        <begin position="569"/>
        <end position="579"/>
    </location>
</feature>
<feature type="compositionally biased region" description="Pro residues" evidence="1">
    <location>
        <begin position="580"/>
        <end position="590"/>
    </location>
</feature>
<keyword evidence="2" id="KW-0812">Transmembrane</keyword>
<evidence type="ECO:0000256" key="1">
    <source>
        <dbReference type="SAM" id="MobiDB-lite"/>
    </source>
</evidence>
<feature type="compositionally biased region" description="Polar residues" evidence="1">
    <location>
        <begin position="1704"/>
        <end position="1719"/>
    </location>
</feature>
<feature type="compositionally biased region" description="Basic and acidic residues" evidence="1">
    <location>
        <begin position="1574"/>
        <end position="1607"/>
    </location>
</feature>
<feature type="domain" description="eCIS core" evidence="3">
    <location>
        <begin position="40"/>
        <end position="113"/>
    </location>
</feature>
<feature type="compositionally biased region" description="Polar residues" evidence="1">
    <location>
        <begin position="1000"/>
        <end position="1010"/>
    </location>
</feature>
<feature type="region of interest" description="Disordered" evidence="1">
    <location>
        <begin position="1557"/>
        <end position="1607"/>
    </location>
</feature>
<sequence>MTRAAARTAGEPGKPKQDSPSVFARKPRELREVLASPGHPIDLGLRRELESRLGHDFAAVRVHHDREAAELTELLGADAVTVGQDIFFGHGMFRPETPDGERLLVHELLHTAQVPHPLGALVQGRDTGSVSLPGEPVEQEAERVARSDQAEEPVARVAQGAAWLRYATVNADRLRTERLDPATLVDRLVAGVLRSLRGDPTDSSRRVRAQLARFTPELREDVLIRLERRLSSAEYARVLEYVREAESTPGPVETPSVPEPVPEEPSTEEPQPEEPQPEEPQPEEPQPEDPSTEEPSTEEPQPEEPSTEEPAEEPSTEEPAPEEEEEKPEEEKEEGEEEREKEEGEEEREKEEGEEKPAEEEAPAEGTPAEEIPAAQGPGAPGAQPPPGQGPPAGATPAPEVAPMAQQEGQVAPERVEAAAQAPDSPLVQHGLLDRPETDERLEEQEKPIGLEAAADSEVPVPEPEEPRAEQERPEPPELKPEDHLPATDLDVSNVPTADRITLPASGSPPPQQEAPSFPSPPPTKAEQVEEQEPPEQAEAATPEPAPEPAPESPFAAEREEEDEPPAEQPLDAEVGPEPTAEPPAAPVSPGPVGADDGRAESTEPAGAAALAEPAPSTAPDSAAFAGGPGPAGPDLAGPAGPDAGPDLAGGAGPGGEAAPGAAGPEPDGGGAPGPAPEASLEPGGGGCDGGPAPAEPEAVGGGAGCGGGGAGAAAPAPAEQQQPAPPDVSNQPPEGALATVATLPPDKMQTSLSQVDAAATNDVAKEQQALQAAPPTTTRPSGAPQILTGAPEAAPPGDPVQVELTKAKETQAAEEQRQAEAKRVEGENQAQQARRPHVAGNAEGQMSEQEVRDVQDAVDNVPTTDPALNTTVGPAPKVELTGEHDPARTDEQTNELRDASTTLHTAGREESAKPMGEDQIFPNAPPETLTAQVPSAEGGGGGGPAQAGDADQGVAVVAQQERGAEIQAGVAQGQAQMGTERQAKQQGEAQAKADHEAQVAQQVQENSAAQADERGKVAADVQAQREQWRAEQDAKIEESNGEATKEHEASRTGIHKEKEDTDKETEQRQQDDNDKIEHEREQAEEKARKEKEAKQRESEGGGFFSWIASKVKAFFEGLLNAITAIFNAAVAVVNGIIKTFASVVTGLIDLARNAIIGLINALATVLLKLCDVLALFFPELAARIRKGIEAARDAAIAAVNKLADALKAGVEFLLNKLAEALTGLLRLLEKGLKAAVELVRSAVNAAIEFAKAAIQMLGEFAAIIADIASMGVGAWLGKLGAAAVEGIRNHLWDAIKSAVRQWFNEKVQAIVGLGKSVIDVLIKGCISMAKIGKMVWDAIIAALPMMIVAVVIERLVSLIVPAAGAVLAVVQGLMAAWGTISKIIAAVGAFVAFVKAVKAGPAACLFAAAVAAGVVALLEFITNFLMAKLAGAAKGVGNALKGMAKKIMNGLKRAGKGTRKAAGRAVNAARRGAQRAGAALRRPSARPGRPSGRPGRPDRAERPGRPGRPGRPTRPARPGRPAAGSPRGRLNQAKNAVANGVKRVATTLKKVGRKVANSKIGKSLRNTAKKLRDKYQNFRDRMKAKAKQRQEAKKKRDEQKNSPAAKERRLDLIVARIRPKLKNLLHKGIGRRIHALTLTAWRLWHRLTSLRSEGQKSFTDTARLNPEKLVINGVQLPPEEVLKFIRDVAEDIEKQRDERIKGRTQQEGSSPEGHTQLNVPEDEDITTRSGLLQAQTSKPFQRRIIKYEGAGGGEVSSLMMSPYSQPGLLFLQKMNNGKITKEGGRYVESENRIMSSGKIPETAAALAAFHRSRGTDFGADPGEVALLGTLAHDTENRRNPGTRVLSILLSDMYAEVPNAGDQRQQAKKFLRAFRLQPMAPEGSSSAATVMRKYLKKKPGALDQAIERRIKALERSGAPPELLSGNLRELPQWQRQVALVRKAEKELDLAQKNLDKQGESGNRSAVRAAEARVRSAKQGVAKYNTKQFRSLQQLEKQQDARNLMNREIRLLQAWFNSQGPIDVDSHGNMERTQKLLFQKIIDRMRTELPWWTPSARLMQ</sequence>
<feature type="compositionally biased region" description="Polar residues" evidence="1">
    <location>
        <begin position="862"/>
        <end position="873"/>
    </location>
</feature>
<evidence type="ECO:0000256" key="2">
    <source>
        <dbReference type="SAM" id="Phobius"/>
    </source>
</evidence>
<reference evidence="4" key="2">
    <citation type="submission" date="2020-09" db="EMBL/GenBank/DDBJ databases">
        <authorList>
            <person name="Sun Q."/>
            <person name="Ohkuma M."/>
        </authorList>
    </citation>
    <scope>NUCLEOTIDE SEQUENCE</scope>
    <source>
        <strain evidence="4">JCM 3313</strain>
    </source>
</reference>
<feature type="region of interest" description="Disordered" evidence="1">
    <location>
        <begin position="1"/>
        <end position="24"/>
    </location>
</feature>
<dbReference type="InterPro" id="IPR025295">
    <property type="entry name" value="eCIS_core_dom"/>
</dbReference>
<feature type="transmembrane region" description="Helical" evidence="2">
    <location>
        <begin position="1335"/>
        <end position="1353"/>
    </location>
</feature>
<keyword evidence="5" id="KW-1185">Reference proteome</keyword>
<feature type="compositionally biased region" description="Low complexity" evidence="1">
    <location>
        <begin position="947"/>
        <end position="991"/>
    </location>
</feature>
<feature type="compositionally biased region" description="Acidic residues" evidence="1">
    <location>
        <begin position="261"/>
        <end position="349"/>
    </location>
</feature>
<organism evidence="4 5">
    <name type="scientific">Saccharothrix coeruleofusca</name>
    <dbReference type="NCBI Taxonomy" id="33919"/>
    <lineage>
        <taxon>Bacteria</taxon>
        <taxon>Bacillati</taxon>
        <taxon>Actinomycetota</taxon>
        <taxon>Actinomycetes</taxon>
        <taxon>Pseudonocardiales</taxon>
        <taxon>Pseudonocardiaceae</taxon>
        <taxon>Saccharothrix</taxon>
    </lineage>
</organism>
<keyword evidence="2" id="KW-1133">Transmembrane helix</keyword>
<protein>
    <recommendedName>
        <fullName evidence="3">eCIS core domain-containing protein</fullName>
    </recommendedName>
</protein>
<feature type="compositionally biased region" description="Basic and acidic residues" evidence="1">
    <location>
        <begin position="1496"/>
        <end position="1505"/>
    </location>
</feature>
<feature type="compositionally biased region" description="Basic and acidic residues" evidence="1">
    <location>
        <begin position="432"/>
        <end position="449"/>
    </location>
</feature>
<name>A0A918AKH5_9PSEU</name>
<feature type="transmembrane region" description="Helical" evidence="2">
    <location>
        <begin position="1155"/>
        <end position="1178"/>
    </location>
</feature>
<feature type="region of interest" description="Disordered" evidence="1">
    <location>
        <begin position="1698"/>
        <end position="1734"/>
    </location>
</feature>
<feature type="transmembrane region" description="Helical" evidence="2">
    <location>
        <begin position="1404"/>
        <end position="1427"/>
    </location>
</feature>
<feature type="compositionally biased region" description="Pro residues" evidence="1">
    <location>
        <begin position="507"/>
        <end position="524"/>
    </location>
</feature>
<feature type="compositionally biased region" description="Basic and acidic residues" evidence="1">
    <location>
        <begin position="907"/>
        <end position="917"/>
    </location>
</feature>
<feature type="compositionally biased region" description="Low complexity" evidence="1">
    <location>
        <begin position="364"/>
        <end position="382"/>
    </location>
</feature>
<proteinExistence type="predicted"/>
<dbReference type="RefSeq" id="WP_189223452.1">
    <property type="nucleotide sequence ID" value="NZ_BMRG01000004.1"/>
</dbReference>
<feature type="compositionally biased region" description="Gly residues" evidence="1">
    <location>
        <begin position="700"/>
        <end position="712"/>
    </location>
</feature>
<evidence type="ECO:0000313" key="4">
    <source>
        <dbReference type="EMBL" id="GGP52336.1"/>
    </source>
</evidence>
<feature type="transmembrane region" description="Helical" evidence="2">
    <location>
        <begin position="1359"/>
        <end position="1392"/>
    </location>
</feature>
<feature type="compositionally biased region" description="Polar residues" evidence="1">
    <location>
        <begin position="769"/>
        <end position="781"/>
    </location>
</feature>
<evidence type="ECO:0000313" key="5">
    <source>
        <dbReference type="Proteomes" id="UP000639606"/>
    </source>
</evidence>
<feature type="compositionally biased region" description="Low complexity" evidence="1">
    <location>
        <begin position="633"/>
        <end position="647"/>
    </location>
</feature>